<evidence type="ECO:0000256" key="1">
    <source>
        <dbReference type="SAM" id="MobiDB-lite"/>
    </source>
</evidence>
<name>A0A345L1X0_9CAUD</name>
<accession>A0A345L1X0</accession>
<evidence type="ECO:0000313" key="3">
    <source>
        <dbReference type="Proteomes" id="UP000258408"/>
    </source>
</evidence>
<gene>
    <name evidence="2" type="primary">156</name>
    <name evidence="2" type="ORF">SEA_BLUEEYEDBEAUTY_156</name>
</gene>
<evidence type="ECO:0000313" key="2">
    <source>
        <dbReference type="EMBL" id="AXH49272.1"/>
    </source>
</evidence>
<sequence>MMQFTKVDEDAYTVLVNLDTIRRIGSLSGDERDAVIATGFRNAHERLSQPETSEESVETSE</sequence>
<dbReference type="RefSeq" id="YP_009839324.1">
    <property type="nucleotide sequence ID" value="NC_048720.1"/>
</dbReference>
<keyword evidence="3" id="KW-1185">Reference proteome</keyword>
<reference evidence="2 3" key="1">
    <citation type="submission" date="2018-06" db="EMBL/GenBank/DDBJ databases">
        <authorList>
            <person name="Luttrell C.E."/>
            <person name="Myers K.N."/>
            <person name="Simpson A.N."/>
            <person name="Sulollari A."/>
            <person name="Suri N."/>
            <person name="Nayek S."/>
            <person name="Bhuiyan S."/>
            <person name="Smith B.R."/>
            <person name="Hughes L.E."/>
            <person name="Garlena R.A."/>
            <person name="Russell D.A."/>
            <person name="Pope W.H."/>
            <person name="Jacobs-Sera D."/>
            <person name="Hatfull G.F."/>
        </authorList>
    </citation>
    <scope>NUCLEOTIDE SEQUENCE [LARGE SCALE GENOMIC DNA]</scope>
</reference>
<proteinExistence type="predicted"/>
<protein>
    <submittedName>
        <fullName evidence="2">Uncharacterized protein</fullName>
    </submittedName>
</protein>
<dbReference type="EMBL" id="MH536814">
    <property type="protein sequence ID" value="AXH49272.1"/>
    <property type="molecule type" value="Genomic_DNA"/>
</dbReference>
<dbReference type="Proteomes" id="UP000258408">
    <property type="component" value="Segment"/>
</dbReference>
<dbReference type="GeneID" id="55599946"/>
<feature type="compositionally biased region" description="Acidic residues" evidence="1">
    <location>
        <begin position="52"/>
        <end position="61"/>
    </location>
</feature>
<dbReference type="KEGG" id="vg:55599946"/>
<organism evidence="2 3">
    <name type="scientific">Streptomyces phage Blueeyedbeauty</name>
    <dbReference type="NCBI Taxonomy" id="2250336"/>
    <lineage>
        <taxon>Viruses</taxon>
        <taxon>Duplodnaviria</taxon>
        <taxon>Heunggongvirae</taxon>
        <taxon>Uroviricota</taxon>
        <taxon>Caudoviricetes</taxon>
        <taxon>Stanwilliamsviridae</taxon>
        <taxon>Loccivirinae</taxon>
        <taxon>Annadreamyvirus</taxon>
        <taxon>Annadreamyvirus blueeyedbeauty</taxon>
    </lineage>
</organism>
<feature type="region of interest" description="Disordered" evidence="1">
    <location>
        <begin position="41"/>
        <end position="61"/>
    </location>
</feature>